<dbReference type="Proteomes" id="UP000800092">
    <property type="component" value="Unassembled WGS sequence"/>
</dbReference>
<dbReference type="GO" id="GO:0042393">
    <property type="term" value="F:histone binding"/>
    <property type="evidence" value="ECO:0007669"/>
    <property type="project" value="TreeGrafter"/>
</dbReference>
<organism evidence="6 7">
    <name type="scientific">Viridothelium virens</name>
    <name type="common">Speckled blister lichen</name>
    <name type="synonym">Trypethelium virens</name>
    <dbReference type="NCBI Taxonomy" id="1048519"/>
    <lineage>
        <taxon>Eukaryota</taxon>
        <taxon>Fungi</taxon>
        <taxon>Dikarya</taxon>
        <taxon>Ascomycota</taxon>
        <taxon>Pezizomycotina</taxon>
        <taxon>Dothideomycetes</taxon>
        <taxon>Dothideomycetes incertae sedis</taxon>
        <taxon>Trypetheliales</taxon>
        <taxon>Trypetheliaceae</taxon>
        <taxon>Viridothelium</taxon>
    </lineage>
</organism>
<evidence type="ECO:0000259" key="5">
    <source>
        <dbReference type="SMART" id="SM01287"/>
    </source>
</evidence>
<dbReference type="AlphaFoldDB" id="A0A6A6GWL1"/>
<feature type="compositionally biased region" description="Basic and acidic residues" evidence="4">
    <location>
        <begin position="393"/>
        <end position="423"/>
    </location>
</feature>
<evidence type="ECO:0000313" key="6">
    <source>
        <dbReference type="EMBL" id="KAF2229989.1"/>
    </source>
</evidence>
<dbReference type="GO" id="GO:0031491">
    <property type="term" value="F:nucleosome binding"/>
    <property type="evidence" value="ECO:0007669"/>
    <property type="project" value="TreeGrafter"/>
</dbReference>
<dbReference type="SMART" id="SM01287">
    <property type="entry name" value="Rtt106"/>
    <property type="match status" value="1"/>
</dbReference>
<dbReference type="InterPro" id="IPR050454">
    <property type="entry name" value="RTT106/SSRP1_HistChap/FACT"/>
</dbReference>
<evidence type="ECO:0000256" key="1">
    <source>
        <dbReference type="ARBA" id="ARBA00006159"/>
    </source>
</evidence>
<comment type="subunit">
    <text evidence="3">Interacts with histones H3 and H4.</text>
</comment>
<name>A0A6A6GWL1_VIRVR</name>
<feature type="compositionally biased region" description="Acidic residues" evidence="4">
    <location>
        <begin position="424"/>
        <end position="439"/>
    </location>
</feature>
<dbReference type="OrthoDB" id="75754at2759"/>
<evidence type="ECO:0000256" key="4">
    <source>
        <dbReference type="SAM" id="MobiDB-lite"/>
    </source>
</evidence>
<accession>A0A6A6GWL1</accession>
<keyword evidence="7" id="KW-1185">Reference proteome</keyword>
<feature type="region of interest" description="Disordered" evidence="4">
    <location>
        <begin position="48"/>
        <end position="68"/>
    </location>
</feature>
<dbReference type="InterPro" id="IPR013719">
    <property type="entry name" value="RTT106/SPT16-like_middle_dom"/>
</dbReference>
<feature type="region of interest" description="Disordered" evidence="4">
    <location>
        <begin position="369"/>
        <end position="487"/>
    </location>
</feature>
<sequence length="508" mass="56327">MSPALQQAFEDNLDLLNKIQSHLARFPEQHTLFEEIAFYINNHNSISSTDGPNKKRKINGSGTPQNTTMSDLQAAVKKGGNWETPIAYYRVPEVSFSIPQRKKFMLELCSEGSSIAKATGSLQMTEKGQGGIRAVNTSTGKLEFGIGWNDIEQIICLPVPEKQQRTYNFLIIPIGNDGVYSETPSPPDQIIFTLPETAPKTAMFTESHAPSDLAHFPPTEAEQETYVSSAIRYINAGLRTHRKQVITPNEDEFASAVPQPHRKGEKAFHVKAFRGSKDGFLYFLGIGLVFGFKKPILLFQHHHIDSISFTNVLQRTFNIVITVSRSGLGSSVEGSEEKTEEFEFSMIDQAEYAEIDTWVKKHALNDHSMAQQRKAKKIDPTNGKDSGAGETEGGAKSDRKRKEDKYEPGELERAAKQADQELRDGEDEDDEDDEEDEDFSAGSGGESEGEGSTSEDDGEDDSEGEADSEDEDEVDHGEEFQAKKIKAGMGHITVDEIEAEDMGLYDEP</sequence>
<evidence type="ECO:0000256" key="3">
    <source>
        <dbReference type="ARBA" id="ARBA00038654"/>
    </source>
</evidence>
<dbReference type="SUPFAM" id="SSF50729">
    <property type="entry name" value="PH domain-like"/>
    <property type="match status" value="1"/>
</dbReference>
<reference evidence="6" key="1">
    <citation type="journal article" date="2020" name="Stud. Mycol.">
        <title>101 Dothideomycetes genomes: a test case for predicting lifestyles and emergence of pathogens.</title>
        <authorList>
            <person name="Haridas S."/>
            <person name="Albert R."/>
            <person name="Binder M."/>
            <person name="Bloem J."/>
            <person name="Labutti K."/>
            <person name="Salamov A."/>
            <person name="Andreopoulos B."/>
            <person name="Baker S."/>
            <person name="Barry K."/>
            <person name="Bills G."/>
            <person name="Bluhm B."/>
            <person name="Cannon C."/>
            <person name="Castanera R."/>
            <person name="Culley D."/>
            <person name="Daum C."/>
            <person name="Ezra D."/>
            <person name="Gonzalez J."/>
            <person name="Henrissat B."/>
            <person name="Kuo A."/>
            <person name="Liang C."/>
            <person name="Lipzen A."/>
            <person name="Lutzoni F."/>
            <person name="Magnuson J."/>
            <person name="Mondo S."/>
            <person name="Nolan M."/>
            <person name="Ohm R."/>
            <person name="Pangilinan J."/>
            <person name="Park H.-J."/>
            <person name="Ramirez L."/>
            <person name="Alfaro M."/>
            <person name="Sun H."/>
            <person name="Tritt A."/>
            <person name="Yoshinaga Y."/>
            <person name="Zwiers L.-H."/>
            <person name="Turgeon B."/>
            <person name="Goodwin S."/>
            <person name="Spatafora J."/>
            <person name="Crous P."/>
            <person name="Grigoriev I."/>
        </authorList>
    </citation>
    <scope>NUCLEOTIDE SEQUENCE</scope>
    <source>
        <strain evidence="6">Tuck. ex Michener</strain>
    </source>
</reference>
<gene>
    <name evidence="6" type="ORF">EV356DRAFT_580428</name>
</gene>
<dbReference type="PANTHER" id="PTHR45849">
    <property type="entry name" value="FACT COMPLEX SUBUNIT SSRP1"/>
    <property type="match status" value="1"/>
</dbReference>
<dbReference type="Pfam" id="PF08512">
    <property type="entry name" value="Rttp106-like_middle"/>
    <property type="match status" value="1"/>
</dbReference>
<protein>
    <submittedName>
        <fullName evidence="6">Rtt106-domain-containing protein</fullName>
    </submittedName>
</protein>
<evidence type="ECO:0000313" key="7">
    <source>
        <dbReference type="Proteomes" id="UP000800092"/>
    </source>
</evidence>
<feature type="compositionally biased region" description="Acidic residues" evidence="4">
    <location>
        <begin position="447"/>
        <end position="476"/>
    </location>
</feature>
<dbReference type="PANTHER" id="PTHR45849:SF3">
    <property type="entry name" value="HISTONE CHAPERONE RTT106"/>
    <property type="match status" value="1"/>
</dbReference>
<comment type="function">
    <text evidence="2">Histones H3 and H4 chaperone involved in the nucleosome formation and heterochromatin silencing. Required for the deposition of H3K56ac-carrying H3-H4 complex onto newly-replicated DNA. Plays a role in the transcriptional regulation of the cell-cycle dependent histone genes by creating a repressive structure at the core histone gene promoter.</text>
</comment>
<proteinExistence type="inferred from homology"/>
<dbReference type="Gene3D" id="2.30.29.30">
    <property type="entry name" value="Pleckstrin-homology domain (PH domain)/Phosphotyrosine-binding domain (PTB)"/>
    <property type="match status" value="1"/>
</dbReference>
<feature type="domain" description="Histone chaperone RTT106/FACT complex subunit SPT16-like middle" evidence="5">
    <location>
        <begin position="267"/>
        <end position="369"/>
    </location>
</feature>
<dbReference type="EMBL" id="ML991850">
    <property type="protein sequence ID" value="KAF2229989.1"/>
    <property type="molecule type" value="Genomic_DNA"/>
</dbReference>
<dbReference type="InterPro" id="IPR011993">
    <property type="entry name" value="PH-like_dom_sf"/>
</dbReference>
<evidence type="ECO:0000256" key="2">
    <source>
        <dbReference type="ARBA" id="ARBA00037550"/>
    </source>
</evidence>
<comment type="similarity">
    <text evidence="1">Belongs to the RTT106 family.</text>
</comment>